<dbReference type="AlphaFoldDB" id="A0A4C1YRX5"/>
<organism evidence="1 2">
    <name type="scientific">Eumeta variegata</name>
    <name type="common">Bagworm moth</name>
    <name type="synonym">Eumeta japonica</name>
    <dbReference type="NCBI Taxonomy" id="151549"/>
    <lineage>
        <taxon>Eukaryota</taxon>
        <taxon>Metazoa</taxon>
        <taxon>Ecdysozoa</taxon>
        <taxon>Arthropoda</taxon>
        <taxon>Hexapoda</taxon>
        <taxon>Insecta</taxon>
        <taxon>Pterygota</taxon>
        <taxon>Neoptera</taxon>
        <taxon>Endopterygota</taxon>
        <taxon>Lepidoptera</taxon>
        <taxon>Glossata</taxon>
        <taxon>Ditrysia</taxon>
        <taxon>Tineoidea</taxon>
        <taxon>Psychidae</taxon>
        <taxon>Oiketicinae</taxon>
        <taxon>Eumeta</taxon>
    </lineage>
</organism>
<gene>
    <name evidence="1" type="ORF">EVAR_24116_1</name>
</gene>
<sequence>MLCTPPPRPGPSYAYATMFRQVQCPPFLCTTVVLETRHKYLTMRRRRQADFTGFCFRPGSVLGTCSLRYTLLKSKYKQAKDFQPVTV</sequence>
<name>A0A4C1YRX5_EUMVA</name>
<proteinExistence type="predicted"/>
<evidence type="ECO:0000313" key="2">
    <source>
        <dbReference type="Proteomes" id="UP000299102"/>
    </source>
</evidence>
<comment type="caution">
    <text evidence="1">The sequence shown here is derived from an EMBL/GenBank/DDBJ whole genome shotgun (WGS) entry which is preliminary data.</text>
</comment>
<keyword evidence="2" id="KW-1185">Reference proteome</keyword>
<evidence type="ECO:0000313" key="1">
    <source>
        <dbReference type="EMBL" id="GBP77399.1"/>
    </source>
</evidence>
<reference evidence="1 2" key="1">
    <citation type="journal article" date="2019" name="Commun. Biol.">
        <title>The bagworm genome reveals a unique fibroin gene that provides high tensile strength.</title>
        <authorList>
            <person name="Kono N."/>
            <person name="Nakamura H."/>
            <person name="Ohtoshi R."/>
            <person name="Tomita M."/>
            <person name="Numata K."/>
            <person name="Arakawa K."/>
        </authorList>
    </citation>
    <scope>NUCLEOTIDE SEQUENCE [LARGE SCALE GENOMIC DNA]</scope>
</reference>
<dbReference type="EMBL" id="BGZK01001330">
    <property type="protein sequence ID" value="GBP77399.1"/>
    <property type="molecule type" value="Genomic_DNA"/>
</dbReference>
<dbReference type="Proteomes" id="UP000299102">
    <property type="component" value="Unassembled WGS sequence"/>
</dbReference>
<accession>A0A4C1YRX5</accession>
<protein>
    <submittedName>
        <fullName evidence="1">Uncharacterized protein</fullName>
    </submittedName>
</protein>